<dbReference type="GO" id="GO:0005829">
    <property type="term" value="C:cytosol"/>
    <property type="evidence" value="ECO:0007669"/>
    <property type="project" value="TreeGrafter"/>
</dbReference>
<dbReference type="CDD" id="cd00886">
    <property type="entry name" value="MogA_MoaB"/>
    <property type="match status" value="1"/>
</dbReference>
<protein>
    <recommendedName>
        <fullName evidence="1">MoaB/Mog domain-containing protein</fullName>
    </recommendedName>
</protein>
<dbReference type="InterPro" id="IPR012245">
    <property type="entry name" value="MoaB"/>
</dbReference>
<evidence type="ECO:0000259" key="1">
    <source>
        <dbReference type="SMART" id="SM00852"/>
    </source>
</evidence>
<name>A0A0F9VW17_9ZZZZ</name>
<dbReference type="InterPro" id="IPR013484">
    <property type="entry name" value="MoaB_proteobac"/>
</dbReference>
<dbReference type="AlphaFoldDB" id="A0A0F9VW17"/>
<dbReference type="PANTHER" id="PTHR43232:SF2">
    <property type="entry name" value="MOLYBDENUM COFACTOR BIOSYNTHESIS PROTEIN B"/>
    <property type="match status" value="1"/>
</dbReference>
<dbReference type="SUPFAM" id="SSF53218">
    <property type="entry name" value="Molybdenum cofactor biosynthesis proteins"/>
    <property type="match status" value="1"/>
</dbReference>
<dbReference type="NCBIfam" id="TIGR00177">
    <property type="entry name" value="molyb_syn"/>
    <property type="match status" value="1"/>
</dbReference>
<dbReference type="PANTHER" id="PTHR43232">
    <property type="entry name" value="MOLYBDENUM COFACTOR BIOSYNTHESIS PROTEIN B"/>
    <property type="match status" value="1"/>
</dbReference>
<dbReference type="Gene3D" id="3.40.980.10">
    <property type="entry name" value="MoaB/Mog-like domain"/>
    <property type="match status" value="1"/>
</dbReference>
<gene>
    <name evidence="2" type="ORF">LCGC14_0436040</name>
</gene>
<evidence type="ECO:0000313" key="2">
    <source>
        <dbReference type="EMBL" id="KKN69923.1"/>
    </source>
</evidence>
<dbReference type="InterPro" id="IPR036425">
    <property type="entry name" value="MoaB/Mog-like_dom_sf"/>
</dbReference>
<dbReference type="PIRSF" id="PIRSF006443">
    <property type="entry name" value="MoaB"/>
    <property type="match status" value="1"/>
</dbReference>
<sequence>MSHTSESQIPLNIAVLTVSDTRDAITDTSGHYLIKALSEAGHHLADKEIVKDDVYQMRAIASQWIADDTIHAILVTGGTGFTERDSTPEAFAPLFDKSVDGFGELFRHISYGEIGNSTIQSRALAGLANNTVIFCMPGSTGACKTAWTGIIKDQLNSMHKPCNFVPHITIGKKCESREQ</sequence>
<dbReference type="SMART" id="SM00852">
    <property type="entry name" value="MoCF_biosynth"/>
    <property type="match status" value="1"/>
</dbReference>
<dbReference type="GO" id="GO:0006777">
    <property type="term" value="P:Mo-molybdopterin cofactor biosynthetic process"/>
    <property type="evidence" value="ECO:0007669"/>
    <property type="project" value="InterPro"/>
</dbReference>
<dbReference type="InterPro" id="IPR001453">
    <property type="entry name" value="MoaB/Mog_dom"/>
</dbReference>
<comment type="caution">
    <text evidence="2">The sequence shown here is derived from an EMBL/GenBank/DDBJ whole genome shotgun (WGS) entry which is preliminary data.</text>
</comment>
<dbReference type="Pfam" id="PF00994">
    <property type="entry name" value="MoCF_biosynth"/>
    <property type="match status" value="1"/>
</dbReference>
<organism evidence="2">
    <name type="scientific">marine sediment metagenome</name>
    <dbReference type="NCBI Taxonomy" id="412755"/>
    <lineage>
        <taxon>unclassified sequences</taxon>
        <taxon>metagenomes</taxon>
        <taxon>ecological metagenomes</taxon>
    </lineage>
</organism>
<dbReference type="NCBIfam" id="TIGR02667">
    <property type="entry name" value="moaB_proteo"/>
    <property type="match status" value="1"/>
</dbReference>
<dbReference type="EMBL" id="LAZR01000415">
    <property type="protein sequence ID" value="KKN69923.1"/>
    <property type="molecule type" value="Genomic_DNA"/>
</dbReference>
<proteinExistence type="predicted"/>
<reference evidence="2" key="1">
    <citation type="journal article" date="2015" name="Nature">
        <title>Complex archaea that bridge the gap between prokaryotes and eukaryotes.</title>
        <authorList>
            <person name="Spang A."/>
            <person name="Saw J.H."/>
            <person name="Jorgensen S.L."/>
            <person name="Zaremba-Niedzwiedzka K."/>
            <person name="Martijn J."/>
            <person name="Lind A.E."/>
            <person name="van Eijk R."/>
            <person name="Schleper C."/>
            <person name="Guy L."/>
            <person name="Ettema T.J."/>
        </authorList>
    </citation>
    <scope>NUCLEOTIDE SEQUENCE</scope>
</reference>
<accession>A0A0F9VW17</accession>
<feature type="domain" description="MoaB/Mog" evidence="1">
    <location>
        <begin position="14"/>
        <end position="158"/>
    </location>
</feature>